<feature type="transmembrane region" description="Helical" evidence="5">
    <location>
        <begin position="149"/>
        <end position="168"/>
    </location>
</feature>
<protein>
    <submittedName>
        <fullName evidence="7">Putative membrane protein YphA (DoxX/SURF4 family)</fullName>
    </submittedName>
</protein>
<dbReference type="EMBL" id="QPIZ01000028">
    <property type="protein sequence ID" value="RCW29444.1"/>
    <property type="molecule type" value="Genomic_DNA"/>
</dbReference>
<reference evidence="7 8" key="1">
    <citation type="submission" date="2018-07" db="EMBL/GenBank/DDBJ databases">
        <title>Freshwater and sediment microbial communities from various areas in North America, analyzing microbe dynamics in response to fracking.</title>
        <authorList>
            <person name="Lamendella R."/>
        </authorList>
    </citation>
    <scope>NUCLEOTIDE SEQUENCE [LARGE SCALE GENOMIC DNA]</scope>
    <source>
        <strain evidence="7 8">160A</strain>
    </source>
</reference>
<name>A0A368UPX4_9BACT</name>
<feature type="transmembrane region" description="Helical" evidence="5">
    <location>
        <begin position="385"/>
        <end position="402"/>
    </location>
</feature>
<keyword evidence="4 5" id="KW-0472">Membrane</keyword>
<evidence type="ECO:0000313" key="8">
    <source>
        <dbReference type="Proteomes" id="UP000252733"/>
    </source>
</evidence>
<feature type="transmembrane region" description="Helical" evidence="5">
    <location>
        <begin position="119"/>
        <end position="137"/>
    </location>
</feature>
<comment type="subcellular location">
    <subcellularLocation>
        <location evidence="1">Membrane</location>
        <topology evidence="1">Multi-pass membrane protein</topology>
    </subcellularLocation>
</comment>
<dbReference type="Pfam" id="PF07291">
    <property type="entry name" value="MauE"/>
    <property type="match status" value="1"/>
</dbReference>
<evidence type="ECO:0000256" key="5">
    <source>
        <dbReference type="SAM" id="Phobius"/>
    </source>
</evidence>
<evidence type="ECO:0000256" key="4">
    <source>
        <dbReference type="ARBA" id="ARBA00023136"/>
    </source>
</evidence>
<dbReference type="RefSeq" id="WP_114437886.1">
    <property type="nucleotide sequence ID" value="NZ_QPIZ01000028.1"/>
</dbReference>
<gene>
    <name evidence="7" type="ORF">DFO77_12846</name>
</gene>
<evidence type="ECO:0000256" key="1">
    <source>
        <dbReference type="ARBA" id="ARBA00004141"/>
    </source>
</evidence>
<keyword evidence="8" id="KW-1185">Reference proteome</keyword>
<comment type="caution">
    <text evidence="7">The sequence shown here is derived from an EMBL/GenBank/DDBJ whole genome shotgun (WGS) entry which is preliminary data.</text>
</comment>
<dbReference type="GO" id="GO:0016020">
    <property type="term" value="C:membrane"/>
    <property type="evidence" value="ECO:0007669"/>
    <property type="project" value="UniProtKB-SubCell"/>
</dbReference>
<feature type="transmembrane region" description="Helical" evidence="5">
    <location>
        <begin position="46"/>
        <end position="74"/>
    </location>
</feature>
<keyword evidence="2 5" id="KW-0812">Transmembrane</keyword>
<keyword evidence="3 5" id="KW-1133">Transmembrane helix</keyword>
<dbReference type="NCBIfam" id="NF045576">
    <property type="entry name" value="BT_3928_fam"/>
    <property type="match status" value="1"/>
</dbReference>
<dbReference type="Proteomes" id="UP000252733">
    <property type="component" value="Unassembled WGS sequence"/>
</dbReference>
<proteinExistence type="predicted"/>
<evidence type="ECO:0000256" key="2">
    <source>
        <dbReference type="ARBA" id="ARBA00022692"/>
    </source>
</evidence>
<feature type="transmembrane region" description="Helical" evidence="5">
    <location>
        <begin position="7"/>
        <end position="26"/>
    </location>
</feature>
<dbReference type="InterPro" id="IPR009908">
    <property type="entry name" value="Methylamine_util_MauE"/>
</dbReference>
<sequence>MWNLLRFFSRIFVGSTFVFSGFVKAVDPVGGAVKFHDYFQAFSLDWLIPLALPAAIVLAVFEFLIGTLLIFNIFPRPTIRVAFGFMVFFTVLAFVLALFNPVSDCGCFGDAIILTNWQTFWKNIVIMLFATFLFVSIKQIKSPYTASIQLIFSITVLVYIAGISIYSYRHLPLIDFRPYSIGSNLPEGMSYPDNAPQPKYKTTFILEKNGETKEFNEENYPYEDTTWVFVDSRTELISQGYTPPIHDFVLQHPENGNITDQLMEMSNPLFLVISPDISKIRNKQAIDLAQLNQTAQNQEIPFYVVTSSTISRSEEFNNQHKTNFEFLQGDETNLKTIIRSNPGLVLIANGTVIGKWHYNDLPDTKEIRHPLSSAIKQQQKNRTRMILLGHAFFIALLSIFILKSRKTINKNQ</sequence>
<accession>A0A368UPX4</accession>
<feature type="domain" description="Methylamine utilisation protein MauE" evidence="6">
    <location>
        <begin position="7"/>
        <end position="134"/>
    </location>
</feature>
<organism evidence="7 8">
    <name type="scientific">Marinilabilia salmonicolor</name>
    <dbReference type="NCBI Taxonomy" id="989"/>
    <lineage>
        <taxon>Bacteria</taxon>
        <taxon>Pseudomonadati</taxon>
        <taxon>Bacteroidota</taxon>
        <taxon>Bacteroidia</taxon>
        <taxon>Marinilabiliales</taxon>
        <taxon>Marinilabiliaceae</taxon>
        <taxon>Marinilabilia</taxon>
    </lineage>
</organism>
<evidence type="ECO:0000256" key="3">
    <source>
        <dbReference type="ARBA" id="ARBA00022989"/>
    </source>
</evidence>
<evidence type="ECO:0000313" key="7">
    <source>
        <dbReference type="EMBL" id="RCW29444.1"/>
    </source>
</evidence>
<feature type="transmembrane region" description="Helical" evidence="5">
    <location>
        <begin position="81"/>
        <end position="99"/>
    </location>
</feature>
<evidence type="ECO:0000259" key="6">
    <source>
        <dbReference type="Pfam" id="PF07291"/>
    </source>
</evidence>
<dbReference type="GO" id="GO:0030416">
    <property type="term" value="P:methylamine metabolic process"/>
    <property type="evidence" value="ECO:0007669"/>
    <property type="project" value="InterPro"/>
</dbReference>
<dbReference type="AlphaFoldDB" id="A0A368UPX4"/>